<evidence type="ECO:0000256" key="1">
    <source>
        <dbReference type="SAM" id="MobiDB-lite"/>
    </source>
</evidence>
<feature type="compositionally biased region" description="Low complexity" evidence="1">
    <location>
        <begin position="184"/>
        <end position="211"/>
    </location>
</feature>
<proteinExistence type="predicted"/>
<dbReference type="EMBL" id="JAVHJL010000010">
    <property type="protein sequence ID" value="KAK6496606.1"/>
    <property type="molecule type" value="Genomic_DNA"/>
</dbReference>
<feature type="region of interest" description="Disordered" evidence="1">
    <location>
        <begin position="135"/>
        <end position="156"/>
    </location>
</feature>
<feature type="chain" id="PRO_5043979089" evidence="2">
    <location>
        <begin position="26"/>
        <end position="269"/>
    </location>
</feature>
<name>A0AAV9VTQ3_9PEZI</name>
<feature type="compositionally biased region" description="Acidic residues" evidence="1">
    <location>
        <begin position="253"/>
        <end position="269"/>
    </location>
</feature>
<evidence type="ECO:0000313" key="3">
    <source>
        <dbReference type="EMBL" id="KAK6496606.1"/>
    </source>
</evidence>
<reference evidence="3 4" key="1">
    <citation type="submission" date="2023-08" db="EMBL/GenBank/DDBJ databases">
        <authorList>
            <person name="Palmer J.M."/>
        </authorList>
    </citation>
    <scope>NUCLEOTIDE SEQUENCE [LARGE SCALE GENOMIC DNA]</scope>
    <source>
        <strain evidence="3 4">TWF481</strain>
    </source>
</reference>
<sequence>MHIVKNTPILLSLFQAVLTLPGATASAGACNVGSASSGVLKGSEGGSLTIEARSRNSAYKCSLDETGSGTSWTKELATASINGALTISLPQGLDCEGKFKDFENLCVVRCQDSRNPRGNICTVFEQIDLNSERKRLAKRSNQDSKDPQDLDKRSLGIEPRDPVIVVTRKKIVTRRKTRTRTRTGIRIVTRTGTGAKPSGASAAKAASQPAGFKIPPVPVAAAASPARAVAKGATATASASSKPPTSSVKSEAGDEEDEDDGEEEEEEDD</sequence>
<evidence type="ECO:0000256" key="2">
    <source>
        <dbReference type="SAM" id="SignalP"/>
    </source>
</evidence>
<gene>
    <name evidence="3" type="ORF">TWF481_001600</name>
</gene>
<dbReference type="PROSITE" id="PS51257">
    <property type="entry name" value="PROKAR_LIPOPROTEIN"/>
    <property type="match status" value="1"/>
</dbReference>
<keyword evidence="2" id="KW-0732">Signal</keyword>
<dbReference type="AlphaFoldDB" id="A0AAV9VTQ3"/>
<accession>A0AAV9VTQ3</accession>
<evidence type="ECO:0000313" key="4">
    <source>
        <dbReference type="Proteomes" id="UP001370758"/>
    </source>
</evidence>
<keyword evidence="4" id="KW-1185">Reference proteome</keyword>
<feature type="compositionally biased region" description="Low complexity" evidence="1">
    <location>
        <begin position="219"/>
        <end position="250"/>
    </location>
</feature>
<dbReference type="Pfam" id="PF11327">
    <property type="entry name" value="Egh16-like"/>
    <property type="match status" value="1"/>
</dbReference>
<feature type="signal peptide" evidence="2">
    <location>
        <begin position="1"/>
        <end position="25"/>
    </location>
</feature>
<dbReference type="Proteomes" id="UP001370758">
    <property type="component" value="Unassembled WGS sequence"/>
</dbReference>
<dbReference type="InterPro" id="IPR021476">
    <property type="entry name" value="Egh16-like"/>
</dbReference>
<protein>
    <submittedName>
        <fullName evidence="3">Uncharacterized protein</fullName>
    </submittedName>
</protein>
<organism evidence="3 4">
    <name type="scientific">Arthrobotrys musiformis</name>
    <dbReference type="NCBI Taxonomy" id="47236"/>
    <lineage>
        <taxon>Eukaryota</taxon>
        <taxon>Fungi</taxon>
        <taxon>Dikarya</taxon>
        <taxon>Ascomycota</taxon>
        <taxon>Pezizomycotina</taxon>
        <taxon>Orbiliomycetes</taxon>
        <taxon>Orbiliales</taxon>
        <taxon>Orbiliaceae</taxon>
        <taxon>Arthrobotrys</taxon>
    </lineage>
</organism>
<feature type="compositionally biased region" description="Basic residues" evidence="1">
    <location>
        <begin position="174"/>
        <end position="183"/>
    </location>
</feature>
<comment type="caution">
    <text evidence="3">The sequence shown here is derived from an EMBL/GenBank/DDBJ whole genome shotgun (WGS) entry which is preliminary data.</text>
</comment>
<feature type="region of interest" description="Disordered" evidence="1">
    <location>
        <begin position="174"/>
        <end position="269"/>
    </location>
</feature>